<dbReference type="OrthoDB" id="9796058at2"/>
<organism evidence="3 4">
    <name type="scientific">Rhodovulum strictum</name>
    <dbReference type="NCBI Taxonomy" id="58314"/>
    <lineage>
        <taxon>Bacteria</taxon>
        <taxon>Pseudomonadati</taxon>
        <taxon>Pseudomonadota</taxon>
        <taxon>Alphaproteobacteria</taxon>
        <taxon>Rhodobacterales</taxon>
        <taxon>Paracoccaceae</taxon>
        <taxon>Rhodovulum</taxon>
    </lineage>
</organism>
<dbReference type="PANTHER" id="PTHR34977">
    <property type="entry name" value="UPF0337 PROTEIN YJBJ"/>
    <property type="match status" value="1"/>
</dbReference>
<dbReference type="Pfam" id="PF05532">
    <property type="entry name" value="CsbD"/>
    <property type="match status" value="1"/>
</dbReference>
<dbReference type="SUPFAM" id="SSF69047">
    <property type="entry name" value="Hypothetical protein YjbJ"/>
    <property type="match status" value="1"/>
</dbReference>
<dbReference type="AlphaFoldDB" id="A0A844B9E7"/>
<dbReference type="InterPro" id="IPR050423">
    <property type="entry name" value="UPF0337_stress_rsp"/>
</dbReference>
<dbReference type="PANTHER" id="PTHR34977:SF1">
    <property type="entry name" value="UPF0337 PROTEIN YJBJ"/>
    <property type="match status" value="1"/>
</dbReference>
<sequence>MDKDRIKGTAKQAEGAVKEGLGKLTGDKALEVEGKIEQVEGKVQKAYGRAKDDLRKA</sequence>
<accession>A0A844B9E7</accession>
<feature type="domain" description="CsbD-like" evidence="2">
    <location>
        <begin position="4"/>
        <end position="55"/>
    </location>
</feature>
<reference evidence="3 4" key="1">
    <citation type="submission" date="2019-11" db="EMBL/GenBank/DDBJ databases">
        <title>Draft Whole-Genome sequence of the marine photosynthetic bacterium Rhodovulum strictum DSM 11289.</title>
        <authorList>
            <person name="Kyndt J.A."/>
            <person name="Meyer T.E."/>
        </authorList>
    </citation>
    <scope>NUCLEOTIDE SEQUENCE [LARGE SCALE GENOMIC DNA]</scope>
    <source>
        <strain evidence="3 4">DSM 11289</strain>
    </source>
</reference>
<proteinExistence type="inferred from homology"/>
<dbReference type="InterPro" id="IPR036629">
    <property type="entry name" value="YjbJ_sf"/>
</dbReference>
<evidence type="ECO:0000259" key="2">
    <source>
        <dbReference type="Pfam" id="PF05532"/>
    </source>
</evidence>
<dbReference type="InterPro" id="IPR008462">
    <property type="entry name" value="CsbD"/>
</dbReference>
<evidence type="ECO:0000313" key="3">
    <source>
        <dbReference type="EMBL" id="MRH22220.1"/>
    </source>
</evidence>
<comment type="caution">
    <text evidence="3">The sequence shown here is derived from an EMBL/GenBank/DDBJ whole genome shotgun (WGS) entry which is preliminary data.</text>
</comment>
<keyword evidence="4" id="KW-1185">Reference proteome</keyword>
<dbReference type="EMBL" id="WJPO01000026">
    <property type="protein sequence ID" value="MRH22220.1"/>
    <property type="molecule type" value="Genomic_DNA"/>
</dbReference>
<evidence type="ECO:0000313" key="4">
    <source>
        <dbReference type="Proteomes" id="UP000466730"/>
    </source>
</evidence>
<dbReference type="Proteomes" id="UP000466730">
    <property type="component" value="Unassembled WGS sequence"/>
</dbReference>
<dbReference type="RefSeq" id="WP_153749502.1">
    <property type="nucleotide sequence ID" value="NZ_BAAADI010000040.1"/>
</dbReference>
<name>A0A844B9E7_9RHOB</name>
<evidence type="ECO:0000256" key="1">
    <source>
        <dbReference type="ARBA" id="ARBA00009129"/>
    </source>
</evidence>
<comment type="similarity">
    <text evidence="1">Belongs to the UPF0337 (CsbD) family.</text>
</comment>
<gene>
    <name evidence="3" type="ORF">GH815_14615</name>
</gene>
<protein>
    <submittedName>
        <fullName evidence="3">CsbD family protein</fullName>
    </submittedName>
</protein>
<dbReference type="Gene3D" id="1.10.1470.10">
    <property type="entry name" value="YjbJ"/>
    <property type="match status" value="1"/>
</dbReference>